<evidence type="ECO:0000313" key="3">
    <source>
        <dbReference type="EMBL" id="EFJ41489.1"/>
    </source>
</evidence>
<feature type="compositionally biased region" description="Polar residues" evidence="1">
    <location>
        <begin position="372"/>
        <end position="385"/>
    </location>
</feature>
<dbReference type="PANTHER" id="PTHR11106:SF27">
    <property type="entry name" value="MACRO DOMAIN-CONTAINING PROTEIN"/>
    <property type="match status" value="1"/>
</dbReference>
<feature type="compositionally biased region" description="Low complexity" evidence="1">
    <location>
        <begin position="1341"/>
        <end position="1350"/>
    </location>
</feature>
<feature type="compositionally biased region" description="Polar residues" evidence="1">
    <location>
        <begin position="25"/>
        <end position="36"/>
    </location>
</feature>
<dbReference type="SUPFAM" id="SSF52949">
    <property type="entry name" value="Macro domain-like"/>
    <property type="match status" value="1"/>
</dbReference>
<dbReference type="InterPro" id="IPR002589">
    <property type="entry name" value="Macro_dom"/>
</dbReference>
<dbReference type="GeneID" id="9626928"/>
<protein>
    <recommendedName>
        <fullName evidence="2">Macro domain-containing protein</fullName>
    </recommendedName>
</protein>
<keyword evidence="4" id="KW-1185">Reference proteome</keyword>
<organism evidence="4">
    <name type="scientific">Volvox carteri f. nagariensis</name>
    <dbReference type="NCBI Taxonomy" id="3068"/>
    <lineage>
        <taxon>Eukaryota</taxon>
        <taxon>Viridiplantae</taxon>
        <taxon>Chlorophyta</taxon>
        <taxon>core chlorophytes</taxon>
        <taxon>Chlorophyceae</taxon>
        <taxon>CS clade</taxon>
        <taxon>Chlamydomonadales</taxon>
        <taxon>Volvocaceae</taxon>
        <taxon>Volvox</taxon>
    </lineage>
</organism>
<dbReference type="EMBL" id="GL378394">
    <property type="protein sequence ID" value="EFJ41489.1"/>
    <property type="molecule type" value="Genomic_DNA"/>
</dbReference>
<proteinExistence type="predicted"/>
<dbReference type="RefSeq" id="XP_002957434.1">
    <property type="nucleotide sequence ID" value="XM_002957388.1"/>
</dbReference>
<feature type="region of interest" description="Disordered" evidence="1">
    <location>
        <begin position="367"/>
        <end position="403"/>
    </location>
</feature>
<dbReference type="InParanoid" id="D8UFN4"/>
<dbReference type="eggNOG" id="KOG2633">
    <property type="taxonomic scope" value="Eukaryota"/>
</dbReference>
<feature type="region of interest" description="Disordered" evidence="1">
    <location>
        <begin position="1"/>
        <end position="40"/>
    </location>
</feature>
<dbReference type="KEGG" id="vcn:VOLCADRAFT_107691"/>
<dbReference type="PANTHER" id="PTHR11106">
    <property type="entry name" value="GANGLIOSIDE INDUCED DIFFERENTIATION ASSOCIATED PROTEIN 2-RELATED"/>
    <property type="match status" value="1"/>
</dbReference>
<dbReference type="OrthoDB" id="552364at2759"/>
<feature type="region of interest" description="Disordered" evidence="1">
    <location>
        <begin position="1333"/>
        <end position="1399"/>
    </location>
</feature>
<evidence type="ECO:0000313" key="4">
    <source>
        <dbReference type="Proteomes" id="UP000001058"/>
    </source>
</evidence>
<accession>D8UFN4</accession>
<evidence type="ECO:0000259" key="2">
    <source>
        <dbReference type="PROSITE" id="PS51154"/>
    </source>
</evidence>
<dbReference type="SMART" id="SM00506">
    <property type="entry name" value="A1pp"/>
    <property type="match status" value="1"/>
</dbReference>
<feature type="domain" description="Macro" evidence="2">
    <location>
        <begin position="1654"/>
        <end position="1847"/>
    </location>
</feature>
<sequence>MGPNTRPEPQAVQQPGTAHPGQKQARASHSATSYPPLTTEPGAVLSELARDASLLFASQRQCHTGPDGRHPGSGGAINGMSLQQLLHVSRQLVRLRLRSRNPGAGTPGCSQVTKGPTVVMEAHARVLDHQGAGFGTHAAVASASDILYALVEELAVSAACQLESQDMEEPIRARSTVARAIATAQLRSSAAAAGDIVADDDATNPVLVGVGGAGAAAARCGAALLHNLVKLWDGGGVGGGGLQRLAEAVAAAATRQPLVSSLDSRSLQDLIWALGKLDSSVNRLPAVGQLVSALAARLTEPGLLDHMSPVGLSMVVYGMGKLGVPYPDISVRRAVAAAVAASAPSCEPQALANMAWGFSRTAESILSPPATPSWSGTPASAQPQLRSRLPGWSSTPSPARGSEAPELAACVELCRSAVRQLDRFKPREAANLLGGLAALGALTDPRVRPLLDAIVSYLHLRLGELGPQDLAELLYVYAIAAAPAPAASRELVATRHHDWNMVANTRPTDQKVSLLPNAVQEMQAQLSGGHPTGSAGVPALDVAAATASGVHDVEGALHQALHNSEMWALLEQRCLELLPLSPAYQVATMLWAFAHLTHRPTGLLSAVTGALTCQQGAAAGNCPGAQRGKTGPSRPAPVHSANAATPNRVGPAPTGVKAGRPSSDPGVGPQAESGSSRGRSHSQQHHAGRPGQHLQPPRRSSLELRTEGARGAELVMDLESLPPAQVARLVWALARLSAGVPPAGLRRLCGPLRSRMAEFDTQSLLMMAWGLATLGCPGDAVLELVVGRLTALLPSLEPDQLPMALWSVAKLMTTDSGSPLPGMSVMQFFHASRGPLAMALPRLAPQGVAMAAWAYATAGVNPGEAGLAALWERAVAVAVAAAAAAPSTGVGEDAGQALAMLTSAMAEFRCRHVRLTRAVLVAAAAHMAALQQIQPRQPYHSQQQQRLQPASGGNGETVREAAFPDGVWLSSVICSLGRLGVCDGRVLQLACRRAVALAPVLTPREAVPLLWGLGVLAKRIGRTAAAAAAGDEYGTDGSRRGGSLGADAALLDAVAALTGVIEPVILDAAADCSPHANRVASTALRRGGGGSSIRAATVAAGGAASCCSNRRAAALDGGLLSMFLIACVAHRHRPDAVVLEATSLLLRRHLRSLASHTLCEIAWALAVLRPPPGGNMGIHAMLPLAEKPSVVDNAVAPNTDAVATTTASGWFHPDPVSCRFRGRSASAAGGVGASADSVRGHGDAVQGLAAASTLSPFAVHSPGSGDPGSCVAGNAKKGEEVRIDAKPAQSLEGCDDGSGGSVHAAVRRRMLSSLLRWSRPEVPLVLAALLQRRRRRRRPRAAAGGAAPLPHSGMTATTDPKAVSRSAADSNRRSNRRARDAGGVPPCDSEQTARPEGVPLTPRASLVAPIYPPRHTVPEDQVCSQRLLECCLRLLGRRLCVERSELLTLESLVKVTWAMCVLRMYTPRCEGGREGGSAGGLFRYCAARALCCSTAPLEPRPALLRALVQVRALVARQRPSTWDRLRLRSRWRRRQKTAGVNWNVTPAALAADAPATAARRLQRCRASLDAAADAAGMLLEWRNTYEGDRHGVMRLGSRSSCALLLVPPWEEAEGPGRHRVMEEAAPQPPLAFAAVAARLLLLRGWLVVCVRVEQWLGLEPEEQRRQLVALHAQMREAARVRAEAAVAAAGAANERMLGGGGVDGAIHRAAGPELVRACAEVPEVRPGVRCPTGEARITPGFKLKARHVIHTVGPIYENPKHSAPLLAGAYRSSLQLALERGLKSVSFPGISTGVFGYPFDEAAEVALAAVDEALDAVGEGGSVKEVRFVLFNQPLYDAFVEAAEARSARATSESKEVPNPLKSTEL</sequence>
<feature type="compositionally biased region" description="Basic residues" evidence="1">
    <location>
        <begin position="678"/>
        <end position="688"/>
    </location>
</feature>
<dbReference type="Pfam" id="PF01661">
    <property type="entry name" value="Macro"/>
    <property type="match status" value="1"/>
</dbReference>
<feature type="region of interest" description="Disordered" evidence="1">
    <location>
        <begin position="620"/>
        <end position="705"/>
    </location>
</feature>
<reference evidence="3 4" key="1">
    <citation type="journal article" date="2010" name="Science">
        <title>Genomic analysis of organismal complexity in the multicellular green alga Volvox carteri.</title>
        <authorList>
            <person name="Prochnik S.E."/>
            <person name="Umen J."/>
            <person name="Nedelcu A.M."/>
            <person name="Hallmann A."/>
            <person name="Miller S.M."/>
            <person name="Nishii I."/>
            <person name="Ferris P."/>
            <person name="Kuo A."/>
            <person name="Mitros T."/>
            <person name="Fritz-Laylin L.K."/>
            <person name="Hellsten U."/>
            <person name="Chapman J."/>
            <person name="Simakov O."/>
            <person name="Rensing S.A."/>
            <person name="Terry A."/>
            <person name="Pangilinan J."/>
            <person name="Kapitonov V."/>
            <person name="Jurka J."/>
            <person name="Salamov A."/>
            <person name="Shapiro H."/>
            <person name="Schmutz J."/>
            <person name="Grimwood J."/>
            <person name="Lindquist E."/>
            <person name="Lucas S."/>
            <person name="Grigoriev I.V."/>
            <person name="Schmitt R."/>
            <person name="Kirk D."/>
            <person name="Rokhsar D.S."/>
        </authorList>
    </citation>
    <scope>NUCLEOTIDE SEQUENCE [LARGE SCALE GENOMIC DNA]</scope>
    <source>
        <strain evidence="4">f. Nagariensis / Eve</strain>
    </source>
</reference>
<dbReference type="Proteomes" id="UP000001058">
    <property type="component" value="Unassembled WGS sequence"/>
</dbReference>
<name>D8UFN4_VOLCA</name>
<gene>
    <name evidence="3" type="ORF">VOLCADRAFT_107691</name>
</gene>
<dbReference type="PROSITE" id="PS51154">
    <property type="entry name" value="MACRO"/>
    <property type="match status" value="1"/>
</dbReference>
<evidence type="ECO:0000256" key="1">
    <source>
        <dbReference type="SAM" id="MobiDB-lite"/>
    </source>
</evidence>
<dbReference type="Gene3D" id="3.40.220.10">
    <property type="entry name" value="Leucine Aminopeptidase, subunit E, domain 1"/>
    <property type="match status" value="1"/>
</dbReference>
<dbReference type="InterPro" id="IPR043472">
    <property type="entry name" value="Macro_dom-like"/>
</dbReference>